<protein>
    <submittedName>
        <fullName evidence="1">Uncharacterized protein</fullName>
    </submittedName>
</protein>
<gene>
    <name evidence="1" type="ORF">FPZ44_08100</name>
</gene>
<dbReference type="AlphaFoldDB" id="A0A559IZI5"/>
<organism evidence="1 2">
    <name type="scientific">Paenibacillus agilis</name>
    <dbReference type="NCBI Taxonomy" id="3020863"/>
    <lineage>
        <taxon>Bacteria</taxon>
        <taxon>Bacillati</taxon>
        <taxon>Bacillota</taxon>
        <taxon>Bacilli</taxon>
        <taxon>Bacillales</taxon>
        <taxon>Paenibacillaceae</taxon>
        <taxon>Paenibacillus</taxon>
    </lineage>
</organism>
<reference evidence="1 2" key="1">
    <citation type="submission" date="2019-07" db="EMBL/GenBank/DDBJ databases">
        <authorList>
            <person name="Kim J."/>
        </authorList>
    </citation>
    <scope>NUCLEOTIDE SEQUENCE [LARGE SCALE GENOMIC DNA]</scope>
    <source>
        <strain evidence="1 2">N4</strain>
    </source>
</reference>
<dbReference type="EMBL" id="VNJK01000001">
    <property type="protein sequence ID" value="TVX93023.1"/>
    <property type="molecule type" value="Genomic_DNA"/>
</dbReference>
<dbReference type="OrthoDB" id="2656417at2"/>
<proteinExistence type="predicted"/>
<accession>A0A559IZI5</accession>
<dbReference type="RefSeq" id="WP_144989100.1">
    <property type="nucleotide sequence ID" value="NZ_VNJK01000001.1"/>
</dbReference>
<comment type="caution">
    <text evidence="1">The sequence shown here is derived from an EMBL/GenBank/DDBJ whole genome shotgun (WGS) entry which is preliminary data.</text>
</comment>
<dbReference type="Proteomes" id="UP000318102">
    <property type="component" value="Unassembled WGS sequence"/>
</dbReference>
<evidence type="ECO:0000313" key="1">
    <source>
        <dbReference type="EMBL" id="TVX93023.1"/>
    </source>
</evidence>
<name>A0A559IZI5_9BACL</name>
<keyword evidence="2" id="KW-1185">Reference proteome</keyword>
<sequence>MNGRACSRWTVFEYMKNRYRLAGNIPERDELEQEFEGIEKEELDEGIAEFEALLGIGGQR</sequence>
<evidence type="ECO:0000313" key="2">
    <source>
        <dbReference type="Proteomes" id="UP000318102"/>
    </source>
</evidence>